<organism evidence="5 6">
    <name type="scientific">Carassius auratus</name>
    <name type="common">Goldfish</name>
    <dbReference type="NCBI Taxonomy" id="7957"/>
    <lineage>
        <taxon>Eukaryota</taxon>
        <taxon>Metazoa</taxon>
        <taxon>Chordata</taxon>
        <taxon>Craniata</taxon>
        <taxon>Vertebrata</taxon>
        <taxon>Euteleostomi</taxon>
        <taxon>Actinopterygii</taxon>
        <taxon>Neopterygii</taxon>
        <taxon>Teleostei</taxon>
        <taxon>Ostariophysi</taxon>
        <taxon>Cypriniformes</taxon>
        <taxon>Cyprinidae</taxon>
        <taxon>Cyprininae</taxon>
        <taxon>Carassius</taxon>
    </lineage>
</organism>
<feature type="repeat" description="WD" evidence="4">
    <location>
        <begin position="114"/>
        <end position="155"/>
    </location>
</feature>
<protein>
    <submittedName>
        <fullName evidence="6">Apoptotic protease-activating factor 1-like</fullName>
    </submittedName>
</protein>
<dbReference type="PANTHER" id="PTHR44019:SF8">
    <property type="entry name" value="POC1 CENTRIOLAR PROTEIN HOMOLOG"/>
    <property type="match status" value="1"/>
</dbReference>
<feature type="repeat" description="WD" evidence="4">
    <location>
        <begin position="28"/>
        <end position="71"/>
    </location>
</feature>
<keyword evidence="1 4" id="KW-0853">WD repeat</keyword>
<keyword evidence="2" id="KW-0677">Repeat</keyword>
<dbReference type="PROSITE" id="PS50082">
    <property type="entry name" value="WD_REPEATS_2"/>
    <property type="match status" value="3"/>
</dbReference>
<dbReference type="InterPro" id="IPR015943">
    <property type="entry name" value="WD40/YVTN_repeat-like_dom_sf"/>
</dbReference>
<sequence>MMVKPSSHPQKTPLSGCGSGGLVSIFVLEGHKEPVRKFHLLNSSTSSHLFSWSFDGTVKVWDLDKGQMLQDLECHKGAVLSCDVSSDRRLFVTTSADRTAKVWSSALWEITFLLEGHKDCVRSCRFSWDNMLLATGDDNGEIRLWSMLNGALLKTCSRGTKDSMDSFHGGWVTDLHFSPDNGGTGLYGRIHQVVERGDRRGLADVLHDGSQSEKDPCVS</sequence>
<dbReference type="OrthoDB" id="1357022at2759"/>
<gene>
    <name evidence="6" type="primary">LOC113063321</name>
</gene>
<dbReference type="InterPro" id="IPR050505">
    <property type="entry name" value="WDR55/POC1"/>
</dbReference>
<proteinExistence type="inferred from homology"/>
<evidence type="ECO:0000256" key="1">
    <source>
        <dbReference type="ARBA" id="ARBA00022574"/>
    </source>
</evidence>
<dbReference type="InterPro" id="IPR020472">
    <property type="entry name" value="WD40_PAC1"/>
</dbReference>
<name>A0A6P6LY62_CARAU</name>
<dbReference type="SMART" id="SM00320">
    <property type="entry name" value="WD40"/>
    <property type="match status" value="3"/>
</dbReference>
<keyword evidence="5" id="KW-1185">Reference proteome</keyword>
<dbReference type="PRINTS" id="PR00320">
    <property type="entry name" value="GPROTEINBRPT"/>
</dbReference>
<dbReference type="PROSITE" id="PS50294">
    <property type="entry name" value="WD_REPEATS_REGION"/>
    <property type="match status" value="3"/>
</dbReference>
<feature type="repeat" description="WD" evidence="4">
    <location>
        <begin position="72"/>
        <end position="104"/>
    </location>
</feature>
<dbReference type="Proteomes" id="UP000515129">
    <property type="component" value="Chromosome 4"/>
</dbReference>
<evidence type="ECO:0000313" key="5">
    <source>
        <dbReference type="Proteomes" id="UP000515129"/>
    </source>
</evidence>
<reference evidence="6" key="1">
    <citation type="submission" date="2025-08" db="UniProtKB">
        <authorList>
            <consortium name="RefSeq"/>
        </authorList>
    </citation>
    <scope>IDENTIFICATION</scope>
    <source>
        <strain evidence="6">Wakin</strain>
        <tissue evidence="6">Muscle</tissue>
    </source>
</reference>
<evidence type="ECO:0000256" key="3">
    <source>
        <dbReference type="ARBA" id="ARBA00037984"/>
    </source>
</evidence>
<dbReference type="PANTHER" id="PTHR44019">
    <property type="entry name" value="WD REPEAT-CONTAINING PROTEIN 55"/>
    <property type="match status" value="1"/>
</dbReference>
<evidence type="ECO:0000313" key="6">
    <source>
        <dbReference type="RefSeq" id="XP_026089419.1"/>
    </source>
</evidence>
<accession>A0A6P6LY62</accession>
<dbReference type="InterPro" id="IPR001680">
    <property type="entry name" value="WD40_rpt"/>
</dbReference>
<dbReference type="SUPFAM" id="SSF50978">
    <property type="entry name" value="WD40 repeat-like"/>
    <property type="match status" value="1"/>
</dbReference>
<dbReference type="GeneID" id="113063321"/>
<dbReference type="Gene3D" id="2.130.10.10">
    <property type="entry name" value="YVTN repeat-like/Quinoprotein amine dehydrogenase"/>
    <property type="match status" value="1"/>
</dbReference>
<dbReference type="KEGG" id="caua:113063321"/>
<evidence type="ECO:0000256" key="4">
    <source>
        <dbReference type="PROSITE-ProRule" id="PRU00221"/>
    </source>
</evidence>
<dbReference type="Pfam" id="PF00400">
    <property type="entry name" value="WD40"/>
    <property type="match status" value="3"/>
</dbReference>
<dbReference type="RefSeq" id="XP_026089419.1">
    <property type="nucleotide sequence ID" value="XM_026233634.1"/>
</dbReference>
<comment type="similarity">
    <text evidence="3">Belongs to the WD repeat POC1 family.</text>
</comment>
<dbReference type="AlphaFoldDB" id="A0A6P6LY62"/>
<dbReference type="InterPro" id="IPR036322">
    <property type="entry name" value="WD40_repeat_dom_sf"/>
</dbReference>
<evidence type="ECO:0000256" key="2">
    <source>
        <dbReference type="ARBA" id="ARBA00022737"/>
    </source>
</evidence>